<keyword evidence="2" id="KW-0472">Membrane</keyword>
<dbReference type="EMBL" id="QZEI01000001">
    <property type="protein sequence ID" value="RLV61595.1"/>
    <property type="molecule type" value="Genomic_DNA"/>
</dbReference>
<evidence type="ECO:0000313" key="3">
    <source>
        <dbReference type="EMBL" id="RLV61595.1"/>
    </source>
</evidence>
<gene>
    <name evidence="3" type="ORF">D5018_00305</name>
</gene>
<dbReference type="Pfam" id="PF10975">
    <property type="entry name" value="DUF2802"/>
    <property type="match status" value="1"/>
</dbReference>
<evidence type="ECO:0000256" key="1">
    <source>
        <dbReference type="SAM" id="Coils"/>
    </source>
</evidence>
<keyword evidence="2" id="KW-0812">Transmembrane</keyword>
<accession>A0A3L8Q1W9</accession>
<proteinExistence type="predicted"/>
<keyword evidence="2" id="KW-1133">Transmembrane helix</keyword>
<comment type="caution">
    <text evidence="3">The sequence shown here is derived from an EMBL/GenBank/DDBJ whole genome shotgun (WGS) entry which is preliminary data.</text>
</comment>
<reference evidence="3 4" key="1">
    <citation type="submission" date="2018-09" db="EMBL/GenBank/DDBJ databases">
        <title>Phylogeny of the Shewanellaceae, and recommendation for two new genera, Pseudoshewanella and Parashewanella.</title>
        <authorList>
            <person name="Wang G."/>
        </authorList>
    </citation>
    <scope>NUCLEOTIDE SEQUENCE [LARGE SCALE GENOMIC DNA]</scope>
    <source>
        <strain evidence="3 4">C51</strain>
    </source>
</reference>
<dbReference type="RefSeq" id="WP_121836994.1">
    <property type="nucleotide sequence ID" value="NZ_ML014753.1"/>
</dbReference>
<keyword evidence="1" id="KW-0175">Coiled coil</keyword>
<sequence length="134" mass="15177">MENELLIAALFYATACLGLVLYLLKQSGKQRKKLDALATLVKDSQKQRDTLKRELDELRKGTIGVGRRVIDLEKKLKQNEARIDEAAQEEPQSRLYTRAMKMVALGADVQEIVQECELPRAEAELLIRLHSKSA</sequence>
<feature type="transmembrane region" description="Helical" evidence="2">
    <location>
        <begin position="6"/>
        <end position="24"/>
    </location>
</feature>
<feature type="coiled-coil region" evidence="1">
    <location>
        <begin position="34"/>
        <end position="89"/>
    </location>
</feature>
<dbReference type="AlphaFoldDB" id="A0A3L8Q1W9"/>
<name>A0A3L8Q1W9_9GAMM</name>
<dbReference type="OrthoDB" id="5600183at2"/>
<keyword evidence="4" id="KW-1185">Reference proteome</keyword>
<evidence type="ECO:0000313" key="4">
    <source>
        <dbReference type="Proteomes" id="UP000281474"/>
    </source>
</evidence>
<evidence type="ECO:0000256" key="2">
    <source>
        <dbReference type="SAM" id="Phobius"/>
    </source>
</evidence>
<protein>
    <submittedName>
        <fullName evidence="3">DUF2802 domain-containing protein</fullName>
    </submittedName>
</protein>
<organism evidence="3 4">
    <name type="scientific">Parashewanella curva</name>
    <dbReference type="NCBI Taxonomy" id="2338552"/>
    <lineage>
        <taxon>Bacteria</taxon>
        <taxon>Pseudomonadati</taxon>
        <taxon>Pseudomonadota</taxon>
        <taxon>Gammaproteobacteria</taxon>
        <taxon>Alteromonadales</taxon>
        <taxon>Shewanellaceae</taxon>
        <taxon>Parashewanella</taxon>
    </lineage>
</organism>
<dbReference type="Proteomes" id="UP000281474">
    <property type="component" value="Unassembled WGS sequence"/>
</dbReference>
<dbReference type="InterPro" id="IPR021244">
    <property type="entry name" value="DUF2802"/>
</dbReference>